<feature type="region of interest" description="Disordered" evidence="1">
    <location>
        <begin position="303"/>
        <end position="323"/>
    </location>
</feature>
<proteinExistence type="predicted"/>
<evidence type="ECO:0000256" key="1">
    <source>
        <dbReference type="SAM" id="MobiDB-lite"/>
    </source>
</evidence>
<feature type="non-terminal residue" evidence="2">
    <location>
        <position position="977"/>
    </location>
</feature>
<accession>A0ABN9X8K7</accession>
<gene>
    <name evidence="2" type="ORF">PCOR1329_LOCUS73306</name>
</gene>
<dbReference type="Proteomes" id="UP001189429">
    <property type="component" value="Unassembled WGS sequence"/>
</dbReference>
<feature type="compositionally biased region" description="Acidic residues" evidence="1">
    <location>
        <begin position="29"/>
        <end position="55"/>
    </location>
</feature>
<feature type="non-terminal residue" evidence="2">
    <location>
        <position position="1"/>
    </location>
</feature>
<reference evidence="2" key="1">
    <citation type="submission" date="2023-10" db="EMBL/GenBank/DDBJ databases">
        <authorList>
            <person name="Chen Y."/>
            <person name="Shah S."/>
            <person name="Dougan E. K."/>
            <person name="Thang M."/>
            <person name="Chan C."/>
        </authorList>
    </citation>
    <scope>NUCLEOTIDE SEQUENCE [LARGE SCALE GENOMIC DNA]</scope>
</reference>
<sequence>EDAVEDLLNYASGEFGNLLSGSPLLLGDLEAEPEAPFDEPSVDAEDVDPCEDEPDSQPMPFQRWNRVYYRPRADSNQGLTMLLVSRFSATAGEKRWVCIDPTGRLQVIDLGQPAKVKSTKFAGVNHGTFQGLSAAEKDKTIEAADRTIATGSAATTGKITRDHHPRGGGAAGRRSHRRHAVSWLMKLASNIGGYVWARRSLGTAAGSTFVLWRAVVYLNVVEWAKWGYASLKETVDTVEHFKEEIEMVFEMHETGALEPLYFSVMVMLVSGFFMSCCSADNYDQMMGALLQRLDRHKEMVEQDSMAAAASGSEPRVVSSTPNPEIDSLVRGLGGSFKDMRELAKEKLQSYSSDVAWTIPGGIKTRVAPSMVVRLYRSGASAASSAREMIRAKQLDGNHMAEEALLISMMLDRSMVEAPADWINYKTTELATRRLHGIERAFENAQQRSDWKPPNGSKAGWKSRVNYALLEELDTSKSDQEGLLVDGVERELRERLAHRALLAKSLDKLQDKKHAPSKERAIRVRTNAALRSLAALTTNSYHDLRDSSFGSSKEWDMSHELPRRISERMLQCHRGAHDQKMHDSDAESAFERLAMHAKPGTYLGFNVSGTQPCDVRMTSPKARYHFDRFYERMRLPPSQVDQADIEKTRAYMDPSLRNKSARLQFALRLWESGMLGFTDICKAEISVFFVMKKVGEAGQLILRPVWDLKQVNKRFQKPPHLSLGSPMAMAELDLSDEITEGRILQSTWGDVPYYFRRCKSCSELWPYMVFGGVTIPQLLKGLKRQGKDLLRDLPGFPRAAQLVHGRVPPSFSETAFIYWVFMDDFASMTSQRDEKSEVAEAVREHAGKKLKEVGLDMHKDGIGVAMPLSLGVTITQRPYRLMAAQEKVKNVIGATKALLDRGRATSTELSRISGSWMWVAMCCRAAFCMLGACYKFVTKYGDNEQVHILWESATNEMYMLYHLAPLMYTHLESQWSSS</sequence>
<name>A0ABN9X8K7_9DINO</name>
<evidence type="ECO:0000313" key="3">
    <source>
        <dbReference type="Proteomes" id="UP001189429"/>
    </source>
</evidence>
<feature type="region of interest" description="Disordered" evidence="1">
    <location>
        <begin position="29"/>
        <end position="59"/>
    </location>
</feature>
<comment type="caution">
    <text evidence="2">The sequence shown here is derived from an EMBL/GenBank/DDBJ whole genome shotgun (WGS) entry which is preliminary data.</text>
</comment>
<evidence type="ECO:0000313" key="2">
    <source>
        <dbReference type="EMBL" id="CAK0894213.1"/>
    </source>
</evidence>
<protein>
    <submittedName>
        <fullName evidence="2">Uncharacterized protein</fullName>
    </submittedName>
</protein>
<dbReference type="EMBL" id="CAUYUJ010019860">
    <property type="protein sequence ID" value="CAK0894213.1"/>
    <property type="molecule type" value="Genomic_DNA"/>
</dbReference>
<keyword evidence="3" id="KW-1185">Reference proteome</keyword>
<organism evidence="2 3">
    <name type="scientific">Prorocentrum cordatum</name>
    <dbReference type="NCBI Taxonomy" id="2364126"/>
    <lineage>
        <taxon>Eukaryota</taxon>
        <taxon>Sar</taxon>
        <taxon>Alveolata</taxon>
        <taxon>Dinophyceae</taxon>
        <taxon>Prorocentrales</taxon>
        <taxon>Prorocentraceae</taxon>
        <taxon>Prorocentrum</taxon>
    </lineage>
</organism>